<dbReference type="FunFam" id="2.60.120.40:FF:000001">
    <property type="entry name" value="Complement C1q B chain"/>
    <property type="match status" value="1"/>
</dbReference>
<dbReference type="PRINTS" id="PR00007">
    <property type="entry name" value="COMPLEMNTC1Q"/>
</dbReference>
<keyword evidence="3" id="KW-0272">Extracellular matrix</keyword>
<dbReference type="PROSITE" id="PS50871">
    <property type="entry name" value="C1Q"/>
    <property type="match status" value="1"/>
</dbReference>
<evidence type="ECO:0000256" key="2">
    <source>
        <dbReference type="ARBA" id="ARBA00022525"/>
    </source>
</evidence>
<feature type="compositionally biased region" description="Basic and acidic residues" evidence="7">
    <location>
        <begin position="266"/>
        <end position="280"/>
    </location>
</feature>
<dbReference type="Proteomes" id="UP000250572">
    <property type="component" value="Unassembled WGS sequence"/>
</dbReference>
<keyword evidence="2" id="KW-0964">Secreted</keyword>
<comment type="subcellular location">
    <subcellularLocation>
        <location evidence="1">Secreted</location>
        <location evidence="1">Extracellular space</location>
        <location evidence="1">Extracellular matrix</location>
    </subcellularLocation>
</comment>
<comment type="caution">
    <text evidence="9">The sequence shown here is derived from an EMBL/GenBank/DDBJ whole genome shotgun (WGS) entry which is preliminary data.</text>
</comment>
<dbReference type="PANTHER" id="PTHR15427:SF51">
    <property type="entry name" value="OTOLIN 1"/>
    <property type="match status" value="1"/>
</dbReference>
<dbReference type="GO" id="GO:0009986">
    <property type="term" value="C:cell surface"/>
    <property type="evidence" value="ECO:0007669"/>
    <property type="project" value="UniProtKB-SubCell"/>
</dbReference>
<proteinExistence type="predicted"/>
<evidence type="ECO:0000256" key="7">
    <source>
        <dbReference type="SAM" id="MobiDB-lite"/>
    </source>
</evidence>
<sequence>MNKVTLKATESADKCAQLRSRVPKLGYMSNKKGGCKHQQSLLGWDGVKNHHSLHNQCFLQRESSSMPSADLILVTTVFMAFIITLTSGGKTTHWPKPQNIDKPPQTGISALGGGGRFGQIATKTPSPSSSLHTEEITGFMTDGYSLSPTDSSTFNSEAYPTEYLADAILPPGKAPGNYTFDYNECFFNVCECCPPEKGPKGPTGEKGSPGERGPSGLPGQKGEIGPQGSPGPAGLPGLNGSNGEKGEKGDLGPNGLPGSPGIPGKPGEKGELGLKGEKGENGINGLKGDAGEKGEPGHNGTMGTIGPMGPPGTAGTKGQKGEQGRLGECLLGERGQKGDLGDPGPPGPKGEMGPQGPSSSDGSKGEMGPAGEKGDTGARGPPGARGVAGMRGERGVKGARGPRGPKGDPGESLEPVRSAFSVGLFPSRSFPPPGLPVKFDKVFYNEEGHWDPALNKFNVTHSGVYLLTYHITVRNRPLRVALVVNGVRKVRTRDSLYGQDIDQASNLVLMQLSEGDQVWLETLRDWNGIYSSSEDDSTFSGFLIYPDSTTKASAMKKT</sequence>
<dbReference type="InterPro" id="IPR008983">
    <property type="entry name" value="Tumour_necrosis_fac-like_dom"/>
</dbReference>
<keyword evidence="6" id="KW-0325">Glycoprotein</keyword>
<dbReference type="GO" id="GO:0006958">
    <property type="term" value="P:complement activation, classical pathway"/>
    <property type="evidence" value="ECO:0007669"/>
    <property type="project" value="UniProtKB-KW"/>
</dbReference>
<keyword evidence="5" id="KW-0176">Collagen</keyword>
<dbReference type="Pfam" id="PF00386">
    <property type="entry name" value="C1q"/>
    <property type="match status" value="1"/>
</dbReference>
<evidence type="ECO:0000313" key="9">
    <source>
        <dbReference type="EMBL" id="PWA25233.1"/>
    </source>
</evidence>
<feature type="region of interest" description="Disordered" evidence="7">
    <location>
        <begin position="198"/>
        <end position="414"/>
    </location>
</feature>
<feature type="compositionally biased region" description="Low complexity" evidence="7">
    <location>
        <begin position="301"/>
        <end position="317"/>
    </location>
</feature>
<dbReference type="InterPro" id="IPR001073">
    <property type="entry name" value="C1q_dom"/>
</dbReference>
<evidence type="ECO:0000256" key="1">
    <source>
        <dbReference type="ARBA" id="ARBA00004498"/>
    </source>
</evidence>
<dbReference type="InterPro" id="IPR008160">
    <property type="entry name" value="Collagen"/>
</dbReference>
<organism evidence="9 10">
    <name type="scientific">Gambusia affinis</name>
    <name type="common">Western mosquitofish</name>
    <name type="synonym">Heterandria affinis</name>
    <dbReference type="NCBI Taxonomy" id="33528"/>
    <lineage>
        <taxon>Eukaryota</taxon>
        <taxon>Metazoa</taxon>
        <taxon>Chordata</taxon>
        <taxon>Craniata</taxon>
        <taxon>Vertebrata</taxon>
        <taxon>Euteleostomi</taxon>
        <taxon>Actinopterygii</taxon>
        <taxon>Neopterygii</taxon>
        <taxon>Teleostei</taxon>
        <taxon>Neoteleostei</taxon>
        <taxon>Acanthomorphata</taxon>
        <taxon>Ovalentaria</taxon>
        <taxon>Atherinomorphae</taxon>
        <taxon>Cyprinodontiformes</taxon>
        <taxon>Poeciliidae</taxon>
        <taxon>Poeciliinae</taxon>
        <taxon>Gambusia</taxon>
    </lineage>
</organism>
<dbReference type="AlphaFoldDB" id="A0A315VQ53"/>
<accession>A0A315VQ53</accession>
<dbReference type="GO" id="GO:0045087">
    <property type="term" value="P:innate immune response"/>
    <property type="evidence" value="ECO:0007669"/>
    <property type="project" value="UniProtKB-KW"/>
</dbReference>
<name>A0A315VQ53_GAMAF</name>
<dbReference type="InterPro" id="IPR050392">
    <property type="entry name" value="Collagen/C1q_domain"/>
</dbReference>
<dbReference type="SUPFAM" id="SSF49842">
    <property type="entry name" value="TNF-like"/>
    <property type="match status" value="1"/>
</dbReference>
<reference evidence="9 10" key="1">
    <citation type="journal article" date="2018" name="G3 (Bethesda)">
        <title>A High-Quality Reference Genome for the Invasive Mosquitofish Gambusia affinis Using a Chicago Library.</title>
        <authorList>
            <person name="Hoffberg S.L."/>
            <person name="Troendle N.J."/>
            <person name="Glenn T.C."/>
            <person name="Mahmud O."/>
            <person name="Louha S."/>
            <person name="Chalopin D."/>
            <person name="Bennetzen J.L."/>
            <person name="Mauricio R."/>
        </authorList>
    </citation>
    <scope>NUCLEOTIDE SEQUENCE [LARGE SCALE GENOMIC DNA]</scope>
    <source>
        <strain evidence="9">NE01/NJP1002.9</strain>
        <tissue evidence="9">Muscle</tissue>
    </source>
</reference>
<evidence type="ECO:0000259" key="8">
    <source>
        <dbReference type="PROSITE" id="PS50871"/>
    </source>
</evidence>
<keyword evidence="4" id="KW-0732">Signal</keyword>
<evidence type="ECO:0000256" key="4">
    <source>
        <dbReference type="ARBA" id="ARBA00022729"/>
    </source>
</evidence>
<evidence type="ECO:0000256" key="6">
    <source>
        <dbReference type="ARBA" id="ARBA00023180"/>
    </source>
</evidence>
<dbReference type="SMART" id="SM00110">
    <property type="entry name" value="C1Q"/>
    <property type="match status" value="1"/>
</dbReference>
<dbReference type="Pfam" id="PF01391">
    <property type="entry name" value="Collagen"/>
    <property type="match status" value="2"/>
</dbReference>
<gene>
    <name evidence="9" type="ORF">CCH79_00005277</name>
</gene>
<dbReference type="Gene3D" id="2.60.120.40">
    <property type="match status" value="1"/>
</dbReference>
<dbReference type="GO" id="GO:0005581">
    <property type="term" value="C:collagen trimer"/>
    <property type="evidence" value="ECO:0007669"/>
    <property type="project" value="UniProtKB-KW"/>
</dbReference>
<dbReference type="EMBL" id="NHOQ01001318">
    <property type="protein sequence ID" value="PWA25233.1"/>
    <property type="molecule type" value="Genomic_DNA"/>
</dbReference>
<evidence type="ECO:0000313" key="10">
    <source>
        <dbReference type="Proteomes" id="UP000250572"/>
    </source>
</evidence>
<dbReference type="STRING" id="33528.ENSGAFP00000014781"/>
<dbReference type="PANTHER" id="PTHR15427">
    <property type="entry name" value="EMILIN ELASTIN MICROFIBRIL INTERFACE-LOCATED PROTEIN ELASTIN MICROFIBRIL INTERFACER"/>
    <property type="match status" value="1"/>
</dbReference>
<protein>
    <recommendedName>
        <fullName evidence="8">C1q domain-containing protein</fullName>
    </recommendedName>
</protein>
<feature type="domain" description="C1q" evidence="8">
    <location>
        <begin position="413"/>
        <end position="550"/>
    </location>
</feature>
<evidence type="ECO:0000256" key="5">
    <source>
        <dbReference type="ARBA" id="ARBA00023119"/>
    </source>
</evidence>
<feature type="compositionally biased region" description="Low complexity" evidence="7">
    <location>
        <begin position="378"/>
        <end position="390"/>
    </location>
</feature>
<evidence type="ECO:0000256" key="3">
    <source>
        <dbReference type="ARBA" id="ARBA00022530"/>
    </source>
</evidence>
<keyword evidence="10" id="KW-1185">Reference proteome</keyword>